<dbReference type="AlphaFoldDB" id="A0A1M6GQC8"/>
<accession>A0A1M6GQC8</accession>
<dbReference type="RefSeq" id="WP_149734551.1">
    <property type="nucleotide sequence ID" value="NZ_FQZD01000012.1"/>
</dbReference>
<dbReference type="EMBL" id="FQZD01000012">
    <property type="protein sequence ID" value="SHJ12098.1"/>
    <property type="molecule type" value="Genomic_DNA"/>
</dbReference>
<dbReference type="OrthoDB" id="9792035at2"/>
<reference evidence="1 2" key="1">
    <citation type="submission" date="2016-11" db="EMBL/GenBank/DDBJ databases">
        <authorList>
            <person name="Varghese N."/>
            <person name="Submissions S."/>
        </authorList>
    </citation>
    <scope>NUCLEOTIDE SEQUENCE [LARGE SCALE GENOMIC DNA]</scope>
    <source>
        <strain evidence="1 2">DSM 15287</strain>
    </source>
</reference>
<dbReference type="Gene3D" id="1.10.10.60">
    <property type="entry name" value="Homeodomain-like"/>
    <property type="match status" value="1"/>
</dbReference>
<dbReference type="Proteomes" id="UP000322917">
    <property type="component" value="Unassembled WGS sequence"/>
</dbReference>
<evidence type="ECO:0000313" key="2">
    <source>
        <dbReference type="Proteomes" id="UP000322917"/>
    </source>
</evidence>
<evidence type="ECO:0000313" key="1">
    <source>
        <dbReference type="EMBL" id="SHJ12098.1"/>
    </source>
</evidence>
<sequence length="160" mass="18783">MTSVQEKQIRNFRMKGIGYKAIASTLGLSRDVVRNYCKSHGLDGYATEVVVNLKEQMQQGDVCGCCGTVILQPAIGRKRRFCSEKCRREWWAAHPEESRKKEAAFYEKTCVYCGQHFTVYGNKNRRYCRHECYVHDRFWREEEGREPYASPARSEEEKHE</sequence>
<protein>
    <recommendedName>
        <fullName evidence="3">RNA polymerase subunit sigma-70</fullName>
    </recommendedName>
</protein>
<gene>
    <name evidence="1" type="ORF">SAMN02745170_01782</name>
</gene>
<evidence type="ECO:0008006" key="3">
    <source>
        <dbReference type="Google" id="ProtNLM"/>
    </source>
</evidence>
<organism evidence="1 2">
    <name type="scientific">Propionispora hippei DSM 15287</name>
    <dbReference type="NCBI Taxonomy" id="1123003"/>
    <lineage>
        <taxon>Bacteria</taxon>
        <taxon>Bacillati</taxon>
        <taxon>Bacillota</taxon>
        <taxon>Negativicutes</taxon>
        <taxon>Selenomonadales</taxon>
        <taxon>Sporomusaceae</taxon>
        <taxon>Propionispora</taxon>
    </lineage>
</organism>
<keyword evidence="2" id="KW-1185">Reference proteome</keyword>
<name>A0A1M6GQC8_9FIRM</name>
<proteinExistence type="predicted"/>